<keyword evidence="1" id="KW-0479">Metal-binding</keyword>
<evidence type="ECO:0000313" key="9">
    <source>
        <dbReference type="Proteomes" id="UP000327468"/>
    </source>
</evidence>
<dbReference type="SUPFAM" id="SSF57850">
    <property type="entry name" value="RING/U-box"/>
    <property type="match status" value="1"/>
</dbReference>
<dbReference type="PROSITE" id="PS50089">
    <property type="entry name" value="ZF_RING_2"/>
    <property type="match status" value="1"/>
</dbReference>
<evidence type="ECO:0000256" key="6">
    <source>
        <dbReference type="SAM" id="MobiDB-lite"/>
    </source>
</evidence>
<feature type="region of interest" description="Disordered" evidence="6">
    <location>
        <begin position="502"/>
        <end position="546"/>
    </location>
</feature>
<dbReference type="Proteomes" id="UP000327468">
    <property type="component" value="Chromosome 27"/>
</dbReference>
<gene>
    <name evidence="8" type="ORF">PHYPO_G00162680</name>
</gene>
<evidence type="ECO:0000256" key="1">
    <source>
        <dbReference type="ARBA" id="ARBA00022723"/>
    </source>
</evidence>
<feature type="coiled-coil region" evidence="5">
    <location>
        <begin position="100"/>
        <end position="261"/>
    </location>
</feature>
<dbReference type="GO" id="GO:0004842">
    <property type="term" value="F:ubiquitin-protein transferase activity"/>
    <property type="evidence" value="ECO:0007669"/>
    <property type="project" value="TreeGrafter"/>
</dbReference>
<feature type="domain" description="RING-type" evidence="7">
    <location>
        <begin position="561"/>
        <end position="602"/>
    </location>
</feature>
<name>A0A5N5K6A2_PANHP</name>
<keyword evidence="3" id="KW-0862">Zinc</keyword>
<evidence type="ECO:0000256" key="5">
    <source>
        <dbReference type="SAM" id="Coils"/>
    </source>
</evidence>
<keyword evidence="5" id="KW-0175">Coiled coil</keyword>
<dbReference type="GO" id="GO:0008270">
    <property type="term" value="F:zinc ion binding"/>
    <property type="evidence" value="ECO:0007669"/>
    <property type="project" value="UniProtKB-KW"/>
</dbReference>
<dbReference type="PANTHER" id="PTHR15727">
    <property type="entry name" value="RING FINGER PROTEIN 214"/>
    <property type="match status" value="1"/>
</dbReference>
<keyword evidence="2 4" id="KW-0863">Zinc-finger</keyword>
<organism evidence="8 9">
    <name type="scientific">Pangasianodon hypophthalmus</name>
    <name type="common">Striped catfish</name>
    <name type="synonym">Helicophagus hypophthalmus</name>
    <dbReference type="NCBI Taxonomy" id="310915"/>
    <lineage>
        <taxon>Eukaryota</taxon>
        <taxon>Metazoa</taxon>
        <taxon>Chordata</taxon>
        <taxon>Craniata</taxon>
        <taxon>Vertebrata</taxon>
        <taxon>Euteleostomi</taxon>
        <taxon>Actinopterygii</taxon>
        <taxon>Neopterygii</taxon>
        <taxon>Teleostei</taxon>
        <taxon>Ostariophysi</taxon>
        <taxon>Siluriformes</taxon>
        <taxon>Pangasiidae</taxon>
        <taxon>Pangasianodon</taxon>
    </lineage>
</organism>
<sequence>MFGKVLDIWEVYQCAGHLELAPQDRERIIVVPFWEVVDGFWFSPYPSEGGVDIPEVELDNSGVLNTMPINGETREQDVQTDDWTQEKSVNTNESWEHLMSAELAEECESLEKQQATEESECKSQIERLEKMRDDKQRQHRALLDKIESVQVKLDLNSSKTTRKNFTAKVEELTAERDQKLEVKRRLTQELEDIDGRLKLHKEEQRNEKLSWEQEIAALQHEMERLSRQVEESNQAALKDEIAALESQKELAISQLEDWIAEAERYLNTVRSDTSPQSSRHRLEWEKNVVMVRNSLGKLQSLYNENLKQLHKGQQLDSLPKIPLPHLPHIPMIDLLNFTSYAAIRPPVTQPQFHSAQRSTPPPRSAQNPVAFTPHTLEQNVAVPRLATPTAIRAPTMPYTHPTYTLPYSVPTAQVSVPVSLAAAMGASQGAGPVAAVRNPASQVLPSNPQPAGKLDKLLEILGTQFPQCTRTQIMAVLQQVKSERGTMAGMSVEDIKQQVEQRLAQNERPPPGPIAPPAGSRHSHRGPVQPALSPRPSLHAPSAHVFQSRVPQAAPSVRKLCLMCQNHVEPGTQYQTNCPHTLHKECISVWLQSSKNNSCPFCPSK</sequence>
<evidence type="ECO:0000256" key="3">
    <source>
        <dbReference type="ARBA" id="ARBA00022833"/>
    </source>
</evidence>
<dbReference type="PANTHER" id="PTHR15727:SF3">
    <property type="entry name" value="RING FINGER PROTEIN 214"/>
    <property type="match status" value="1"/>
</dbReference>
<proteinExistence type="predicted"/>
<reference evidence="8 9" key="1">
    <citation type="submission" date="2019-06" db="EMBL/GenBank/DDBJ databases">
        <title>A chromosome-scale genome assembly of the striped catfish, Pangasianodon hypophthalmus.</title>
        <authorList>
            <person name="Wen M."/>
            <person name="Zahm M."/>
            <person name="Roques C."/>
            <person name="Cabau C."/>
            <person name="Klopp C."/>
            <person name="Donnadieu C."/>
            <person name="Jouanno E."/>
            <person name="Avarre J.-C."/>
            <person name="Campet M."/>
            <person name="Ha T.T.T."/>
            <person name="Dugue R."/>
            <person name="Lampietro C."/>
            <person name="Louis A."/>
            <person name="Herpin A."/>
            <person name="Echchiki A."/>
            <person name="Berthelot C."/>
            <person name="Parey E."/>
            <person name="Roest-Crollius H."/>
            <person name="Braasch I."/>
            <person name="Postlethwait J."/>
            <person name="Bobe J."/>
            <person name="Montfort J."/>
            <person name="Bouchez O."/>
            <person name="Begum T."/>
            <person name="Schartl M."/>
            <person name="Guiguen Y."/>
        </authorList>
    </citation>
    <scope>NUCLEOTIDE SEQUENCE [LARGE SCALE GENOMIC DNA]</scope>
    <source>
        <strain evidence="8 9">Indonesia</strain>
        <tissue evidence="8">Blood</tissue>
    </source>
</reference>
<evidence type="ECO:0000259" key="7">
    <source>
        <dbReference type="PROSITE" id="PS50089"/>
    </source>
</evidence>
<evidence type="ECO:0000256" key="2">
    <source>
        <dbReference type="ARBA" id="ARBA00022771"/>
    </source>
</evidence>
<keyword evidence="9" id="KW-1185">Reference proteome</keyword>
<protein>
    <recommendedName>
        <fullName evidence="7">RING-type domain-containing protein</fullName>
    </recommendedName>
</protein>
<accession>A0A5N5K6A2</accession>
<evidence type="ECO:0000313" key="8">
    <source>
        <dbReference type="EMBL" id="KAB5522717.1"/>
    </source>
</evidence>
<comment type="caution">
    <text evidence="8">The sequence shown here is derived from an EMBL/GenBank/DDBJ whole genome shotgun (WGS) entry which is preliminary data.</text>
</comment>
<dbReference type="Gene3D" id="3.30.40.10">
    <property type="entry name" value="Zinc/RING finger domain, C3HC4 (zinc finger)"/>
    <property type="match status" value="1"/>
</dbReference>
<evidence type="ECO:0000256" key="4">
    <source>
        <dbReference type="PROSITE-ProRule" id="PRU00175"/>
    </source>
</evidence>
<dbReference type="InterPro" id="IPR001841">
    <property type="entry name" value="Znf_RING"/>
</dbReference>
<dbReference type="EMBL" id="VFJC01000028">
    <property type="protein sequence ID" value="KAB5522717.1"/>
    <property type="molecule type" value="Genomic_DNA"/>
</dbReference>
<dbReference type="Pfam" id="PF13639">
    <property type="entry name" value="zf-RING_2"/>
    <property type="match status" value="1"/>
</dbReference>
<dbReference type="InterPro" id="IPR013083">
    <property type="entry name" value="Znf_RING/FYVE/PHD"/>
</dbReference>
<dbReference type="AlphaFoldDB" id="A0A5N5K6A2"/>